<evidence type="ECO:0000256" key="1">
    <source>
        <dbReference type="ARBA" id="ARBA00004651"/>
    </source>
</evidence>
<evidence type="ECO:0000259" key="8">
    <source>
        <dbReference type="Pfam" id="PF00884"/>
    </source>
</evidence>
<evidence type="ECO:0000256" key="3">
    <source>
        <dbReference type="ARBA" id="ARBA00022475"/>
    </source>
</evidence>
<feature type="transmembrane region" description="Helical" evidence="7">
    <location>
        <begin position="47"/>
        <end position="65"/>
    </location>
</feature>
<dbReference type="AlphaFoldDB" id="E1QZI0"/>
<keyword evidence="6 7" id="KW-0472">Membrane</keyword>
<dbReference type="InterPro" id="IPR000917">
    <property type="entry name" value="Sulfatase_N"/>
</dbReference>
<accession>E1QZI0</accession>
<dbReference type="CDD" id="cd16015">
    <property type="entry name" value="LTA_synthase"/>
    <property type="match status" value="1"/>
</dbReference>
<dbReference type="HOGENOM" id="CLU_014385_1_1_11"/>
<feature type="transmembrane region" description="Helical" evidence="7">
    <location>
        <begin position="148"/>
        <end position="167"/>
    </location>
</feature>
<reference evidence="9 10" key="1">
    <citation type="journal article" date="2010" name="Stand. Genomic Sci.">
        <title>Complete genome sequence of Olsenella uli type strain (VPI D76D-27C).</title>
        <authorList>
            <person name="Goker M."/>
            <person name="Held B."/>
            <person name="Lucas S."/>
            <person name="Nolan M."/>
            <person name="Yasawong M."/>
            <person name="Glavina Del Rio T."/>
            <person name="Tice H."/>
            <person name="Cheng J.F."/>
            <person name="Bruce D."/>
            <person name="Detter J.C."/>
            <person name="Tapia R."/>
            <person name="Han C."/>
            <person name="Goodwin L."/>
            <person name="Pitluck S."/>
            <person name="Liolios K."/>
            <person name="Ivanova N."/>
            <person name="Mavromatis K."/>
            <person name="Mikhailova N."/>
            <person name="Pati A."/>
            <person name="Chen A."/>
            <person name="Palaniappan K."/>
            <person name="Land M."/>
            <person name="Hauser L."/>
            <person name="Chang Y.J."/>
            <person name="Jeffries C.D."/>
            <person name="Rohde M."/>
            <person name="Sikorski J."/>
            <person name="Pukall R."/>
            <person name="Woyke T."/>
            <person name="Bristow J."/>
            <person name="Eisen J.A."/>
            <person name="Markowitz V."/>
            <person name="Hugenholtz P."/>
            <person name="Kyrpides N.C."/>
            <person name="Klenk H.P."/>
            <person name="Lapidus A."/>
        </authorList>
    </citation>
    <scope>NUCLEOTIDE SEQUENCE [LARGE SCALE GENOMIC DNA]</scope>
    <source>
        <strain evidence="10">ATCC 49627 / DSM 7084 / CIP 109912 / JCM 12494 / NCIMB 702895 / VPI D76D-27C</strain>
    </source>
</reference>
<dbReference type="InterPro" id="IPR017850">
    <property type="entry name" value="Alkaline_phosphatase_core_sf"/>
</dbReference>
<dbReference type="eggNOG" id="COG1368">
    <property type="taxonomic scope" value="Bacteria"/>
</dbReference>
<feature type="transmembrane region" description="Helical" evidence="7">
    <location>
        <begin position="86"/>
        <end position="107"/>
    </location>
</feature>
<evidence type="ECO:0000256" key="7">
    <source>
        <dbReference type="SAM" id="Phobius"/>
    </source>
</evidence>
<evidence type="ECO:0000313" key="10">
    <source>
        <dbReference type="Proteomes" id="UP000000333"/>
    </source>
</evidence>
<dbReference type="STRING" id="633147.Olsu_0680"/>
<dbReference type="PANTHER" id="PTHR47371:SF3">
    <property type="entry name" value="PHOSPHOGLYCEROL TRANSFERASE I"/>
    <property type="match status" value="1"/>
</dbReference>
<keyword evidence="5 7" id="KW-1133">Transmembrane helix</keyword>
<comment type="subcellular location">
    <subcellularLocation>
        <location evidence="1">Cell membrane</location>
        <topology evidence="1">Multi-pass membrane protein</topology>
    </subcellularLocation>
</comment>
<evidence type="ECO:0000313" key="9">
    <source>
        <dbReference type="EMBL" id="ADK67794.1"/>
    </source>
</evidence>
<dbReference type="Pfam" id="PF00884">
    <property type="entry name" value="Sulfatase"/>
    <property type="match status" value="1"/>
</dbReference>
<dbReference type="Proteomes" id="UP000000333">
    <property type="component" value="Chromosome"/>
</dbReference>
<evidence type="ECO:0000256" key="6">
    <source>
        <dbReference type="ARBA" id="ARBA00023136"/>
    </source>
</evidence>
<gene>
    <name evidence="9" type="ordered locus">Olsu_0680</name>
</gene>
<dbReference type="PANTHER" id="PTHR47371">
    <property type="entry name" value="LIPOTEICHOIC ACID SYNTHASE"/>
    <property type="match status" value="1"/>
</dbReference>
<comment type="pathway">
    <text evidence="2">Cell wall biogenesis; lipoteichoic acid biosynthesis.</text>
</comment>
<protein>
    <submittedName>
        <fullName evidence="9">Sulfatase</fullName>
    </submittedName>
</protein>
<keyword evidence="10" id="KW-1185">Reference proteome</keyword>
<organism evidence="9 10">
    <name type="scientific">Olsenella uli (strain ATCC 49627 / DSM 7084 / CCUG 31166 / CIP 109912 / JCM 12494 / LMG 11480 / NCIMB 702895 / VPI D76D-27C)</name>
    <name type="common">Lactobacillus uli</name>
    <dbReference type="NCBI Taxonomy" id="633147"/>
    <lineage>
        <taxon>Bacteria</taxon>
        <taxon>Bacillati</taxon>
        <taxon>Actinomycetota</taxon>
        <taxon>Coriobacteriia</taxon>
        <taxon>Coriobacteriales</taxon>
        <taxon>Atopobiaceae</taxon>
        <taxon>Olsenella</taxon>
    </lineage>
</organism>
<feature type="transmembrane region" description="Helical" evidence="7">
    <location>
        <begin position="20"/>
        <end position="41"/>
    </location>
</feature>
<proteinExistence type="predicted"/>
<evidence type="ECO:0000256" key="5">
    <source>
        <dbReference type="ARBA" id="ARBA00022989"/>
    </source>
</evidence>
<keyword evidence="3" id="KW-1003">Cell membrane</keyword>
<evidence type="ECO:0000256" key="4">
    <source>
        <dbReference type="ARBA" id="ARBA00022692"/>
    </source>
</evidence>
<dbReference type="GO" id="GO:0005886">
    <property type="term" value="C:plasma membrane"/>
    <property type="evidence" value="ECO:0007669"/>
    <property type="project" value="UniProtKB-SubCell"/>
</dbReference>
<dbReference type="EMBL" id="CP002106">
    <property type="protein sequence ID" value="ADK67794.1"/>
    <property type="molecule type" value="Genomic_DNA"/>
</dbReference>
<feature type="transmembrane region" description="Helical" evidence="7">
    <location>
        <begin position="119"/>
        <end position="141"/>
    </location>
</feature>
<name>E1QZI0_OLSUV</name>
<dbReference type="InterPro" id="IPR050448">
    <property type="entry name" value="OpgB/LTA_synthase_biosynth"/>
</dbReference>
<feature type="domain" description="Sulfatase N-terminal" evidence="8">
    <location>
        <begin position="350"/>
        <end position="642"/>
    </location>
</feature>
<sequence length="720" mass="77280">MGRPHLLTAFLPRPRRGTVAWLVAVSLVPVVLLCVCIGGIYRDPSPTPILLVAFASLVAEGLTLQRDHLSELLSARTGGFHPTMRAVVWALRDALLVVAAAGLSYLALEAPLNSGRPSIEPVGTTLELLVIGTTMLVGYFLAQRRGWLAAIVPVLAFLAGIGQYFTLALKQTVVMPGDLYALGTAAAVSGGLTFRLTPATLPSLAHLALALACLALVVPPKALPESSPDGRGTPASSPAPGPALGAAPRPALNLACAAALALCLPVEAGAACDWVGQQGIDYWFIVETYQRYGSLNSFMTIARDMGIKAPDGYSDAQARQLEQESAAGFDAGPAAPTYAQASSQFSATRPTVIAIMNETFSDLSLYQALSDQGYAGPTAFNAIPDALARGALYTSVLGGGTCNSEFEFLSGNTMAFVGPGKYPYTLYDLSGIPTLARQFKELGYTTCAIHPNLATNWNRDRVYRGFGFDRFLDIGSFEHAPQFHNGVTDGATYDKVLELLAADDGPQFIFDVTMQNHAGYDLSNIPADRLTSYRLDRFSDYDNAQLNEYLSCIQASDEDLAAFVARLRDLDRPVVLVFFGDHQPTVSSWLNDSYHPGEDELAHSVRSYQTSYVIWANYDVVGNGQTSQAMDTSVNYLGALMNQMIGAPLTDYQKAELSLRETLPGVTLNGYRDASGAWHAPTKGDEGDAATDAEESCATEAARAYDLFERLEYYEFGSRV</sequence>
<keyword evidence="4 7" id="KW-0812">Transmembrane</keyword>
<dbReference type="Gene3D" id="3.40.720.10">
    <property type="entry name" value="Alkaline Phosphatase, subunit A"/>
    <property type="match status" value="1"/>
</dbReference>
<dbReference type="KEGG" id="ols:Olsu_0680"/>
<dbReference type="SUPFAM" id="SSF53649">
    <property type="entry name" value="Alkaline phosphatase-like"/>
    <property type="match status" value="1"/>
</dbReference>
<evidence type="ECO:0000256" key="2">
    <source>
        <dbReference type="ARBA" id="ARBA00004936"/>
    </source>
</evidence>